<gene>
    <name evidence="2" type="ORF">CMU_026190</name>
</gene>
<evidence type="ECO:0000256" key="1">
    <source>
        <dbReference type="PROSITE-ProRule" id="PRU00235"/>
    </source>
</evidence>
<dbReference type="PROSITE" id="PS50012">
    <property type="entry name" value="RCC1_3"/>
    <property type="match status" value="1"/>
</dbReference>
<dbReference type="OrthoDB" id="293800at2759"/>
<dbReference type="PROSITE" id="PS00626">
    <property type="entry name" value="RCC1_2"/>
    <property type="match status" value="1"/>
</dbReference>
<dbReference type="STRING" id="441375.B6AB60"/>
<keyword evidence="3" id="KW-1185">Reference proteome</keyword>
<reference evidence="2" key="1">
    <citation type="submission" date="2008-06" db="EMBL/GenBank/DDBJ databases">
        <authorList>
            <person name="Lorenzi H."/>
            <person name="Inman J."/>
            <person name="Miller J."/>
            <person name="Schobel S."/>
            <person name="Amedeo P."/>
            <person name="Caler E.V."/>
            <person name="da Silva J."/>
        </authorList>
    </citation>
    <scope>NUCLEOTIDE SEQUENCE [LARGE SCALE GENOMIC DNA]</scope>
    <source>
        <strain evidence="2">RN66</strain>
    </source>
</reference>
<dbReference type="eggNOG" id="KOG0941">
    <property type="taxonomic scope" value="Eukaryota"/>
</dbReference>
<dbReference type="SUPFAM" id="SSF50985">
    <property type="entry name" value="RCC1/BLIP-II"/>
    <property type="match status" value="2"/>
</dbReference>
<dbReference type="GO" id="GO:0005085">
    <property type="term" value="F:guanyl-nucleotide exchange factor activity"/>
    <property type="evidence" value="ECO:0007669"/>
    <property type="project" value="TreeGrafter"/>
</dbReference>
<dbReference type="VEuPathDB" id="CryptoDB:CMU_026190"/>
<organism evidence="2 3">
    <name type="scientific">Cryptosporidium muris (strain RN66)</name>
    <dbReference type="NCBI Taxonomy" id="441375"/>
    <lineage>
        <taxon>Eukaryota</taxon>
        <taxon>Sar</taxon>
        <taxon>Alveolata</taxon>
        <taxon>Apicomplexa</taxon>
        <taxon>Conoidasida</taxon>
        <taxon>Coccidia</taxon>
        <taxon>Eucoccidiorida</taxon>
        <taxon>Eimeriorina</taxon>
        <taxon>Cryptosporidiidae</taxon>
        <taxon>Cryptosporidium</taxon>
    </lineage>
</organism>
<dbReference type="Pfam" id="PF00415">
    <property type="entry name" value="RCC1"/>
    <property type="match status" value="1"/>
</dbReference>
<dbReference type="PRINTS" id="PR00633">
    <property type="entry name" value="RCCNDNSATION"/>
</dbReference>
<proteinExistence type="predicted"/>
<evidence type="ECO:0000313" key="3">
    <source>
        <dbReference type="Proteomes" id="UP000001460"/>
    </source>
</evidence>
<dbReference type="OMA" id="ELHENNQ"/>
<dbReference type="Gene3D" id="2.130.10.30">
    <property type="entry name" value="Regulator of chromosome condensation 1/beta-lactamase-inhibitor protein II"/>
    <property type="match status" value="2"/>
</dbReference>
<dbReference type="InterPro" id="IPR000408">
    <property type="entry name" value="Reg_chr_condens"/>
</dbReference>
<sequence>MNNSIYQEYIKDMILTTSNYLLDDQRPQQDETIVYIFNNDNTFEILSSFTKYNIIQVSSGLNHILFLADFGQIFSYGKGDFGQLGLGDIIKSTKEPILIESLTNIKKVVCGNCYSIALDNMGQIYRWGLLNIKKDPYFYPIKMYDNIQHFNWSNIVIDMDAKGDKACFGMNDGVILLWNSDHDNLCKIGILENTNIFRISLGKYFCFILDNKHQLYVWGDNTYGEFLDNNIIEINRLKYPNFYRVNIESWGFSTKRDDYIYNNQDNYSKDYIIKDICCGDKHSLILDSNNIIWSLGDNTYGQCGVPLEIIPPDKPKMVIQYKQNIGNVIIACGCKTSGIVSPMGKLFTCGILSCNILGNDVKLPGISKYSQYDIYPNKLKLEYSLLHKNVQLVCFGEHNMIVIVK</sequence>
<dbReference type="GO" id="GO:0005737">
    <property type="term" value="C:cytoplasm"/>
    <property type="evidence" value="ECO:0007669"/>
    <property type="project" value="TreeGrafter"/>
</dbReference>
<dbReference type="EMBL" id="DS989727">
    <property type="protein sequence ID" value="EEA05612.1"/>
    <property type="molecule type" value="Genomic_DNA"/>
</dbReference>
<accession>B6AB60</accession>
<dbReference type="AlphaFoldDB" id="B6AB60"/>
<feature type="repeat" description="RCC1" evidence="1">
    <location>
        <begin position="71"/>
        <end position="121"/>
    </location>
</feature>
<dbReference type="InterPro" id="IPR051553">
    <property type="entry name" value="Ran_GTPase-activating"/>
</dbReference>
<dbReference type="Pfam" id="PF13540">
    <property type="entry name" value="RCC1_2"/>
    <property type="match status" value="2"/>
</dbReference>
<dbReference type="RefSeq" id="XP_002139961.1">
    <property type="nucleotide sequence ID" value="XM_002139925.1"/>
</dbReference>
<name>B6AB60_CRYMR</name>
<dbReference type="Proteomes" id="UP000001460">
    <property type="component" value="Unassembled WGS sequence"/>
</dbReference>
<dbReference type="PANTHER" id="PTHR45982">
    <property type="entry name" value="REGULATOR OF CHROMOSOME CONDENSATION"/>
    <property type="match status" value="1"/>
</dbReference>
<protein>
    <submittedName>
        <fullName evidence="2">Regulator of chromosome condensation family protein</fullName>
    </submittedName>
</protein>
<evidence type="ECO:0000313" key="2">
    <source>
        <dbReference type="EMBL" id="EEA05612.1"/>
    </source>
</evidence>
<dbReference type="PANTHER" id="PTHR45982:SF1">
    <property type="entry name" value="REGULATOR OF CHROMOSOME CONDENSATION"/>
    <property type="match status" value="1"/>
</dbReference>
<dbReference type="GeneID" id="6994881"/>
<dbReference type="InterPro" id="IPR009091">
    <property type="entry name" value="RCC1/BLIP-II"/>
</dbReference>